<feature type="compositionally biased region" description="Polar residues" evidence="1">
    <location>
        <begin position="110"/>
        <end position="122"/>
    </location>
</feature>
<sequence>MTTEPLHTSGSFDITAAIPIFAWDGLRDRRLKSEEDRTTSPADQLFEADRNPGDLHVVLPAKPVPHSSPTSEGVSQGHVVSTHWVVANEIEPPAPPEFDFGNSARYVSGAENSTPNGSTHGTGRSHHESLSNPTSEITVGHALGNGRDDAPTFSGTGQHIIAQTWTKIIKTNTLGPVPCKFYLIEGSEPLLAPPNAVVELGDAPQYSVLVYNWRDQPHHATWIKRDSSWIAFAEGEQMADIRGTRGKPCTIWVPSKPKDAAGHPKPPPSAPSWVQASALDRYKRTDRQVTVNVAGG</sequence>
<evidence type="ECO:0000313" key="3">
    <source>
        <dbReference type="Proteomes" id="UP000077266"/>
    </source>
</evidence>
<name>A0A165C6H0_EXIGL</name>
<dbReference type="InParanoid" id="A0A165C6H0"/>
<dbReference type="AlphaFoldDB" id="A0A165C6H0"/>
<feature type="region of interest" description="Disordered" evidence="1">
    <location>
        <begin position="107"/>
        <end position="151"/>
    </location>
</feature>
<feature type="region of interest" description="Disordered" evidence="1">
    <location>
        <begin position="32"/>
        <end position="51"/>
    </location>
</feature>
<proteinExistence type="predicted"/>
<protein>
    <submittedName>
        <fullName evidence="2">Uncharacterized protein</fullName>
    </submittedName>
</protein>
<gene>
    <name evidence="2" type="ORF">EXIGLDRAFT_779173</name>
</gene>
<evidence type="ECO:0000256" key="1">
    <source>
        <dbReference type="SAM" id="MobiDB-lite"/>
    </source>
</evidence>
<organism evidence="2 3">
    <name type="scientific">Exidia glandulosa HHB12029</name>
    <dbReference type="NCBI Taxonomy" id="1314781"/>
    <lineage>
        <taxon>Eukaryota</taxon>
        <taxon>Fungi</taxon>
        <taxon>Dikarya</taxon>
        <taxon>Basidiomycota</taxon>
        <taxon>Agaricomycotina</taxon>
        <taxon>Agaricomycetes</taxon>
        <taxon>Auriculariales</taxon>
        <taxon>Exidiaceae</taxon>
        <taxon>Exidia</taxon>
    </lineage>
</organism>
<dbReference type="Proteomes" id="UP000077266">
    <property type="component" value="Unassembled WGS sequence"/>
</dbReference>
<reference evidence="2 3" key="1">
    <citation type="journal article" date="2016" name="Mol. Biol. Evol.">
        <title>Comparative Genomics of Early-Diverging Mushroom-Forming Fungi Provides Insights into the Origins of Lignocellulose Decay Capabilities.</title>
        <authorList>
            <person name="Nagy L.G."/>
            <person name="Riley R."/>
            <person name="Tritt A."/>
            <person name="Adam C."/>
            <person name="Daum C."/>
            <person name="Floudas D."/>
            <person name="Sun H."/>
            <person name="Yadav J.S."/>
            <person name="Pangilinan J."/>
            <person name="Larsson K.H."/>
            <person name="Matsuura K."/>
            <person name="Barry K."/>
            <person name="Labutti K."/>
            <person name="Kuo R."/>
            <person name="Ohm R.A."/>
            <person name="Bhattacharya S.S."/>
            <person name="Shirouzu T."/>
            <person name="Yoshinaga Y."/>
            <person name="Martin F.M."/>
            <person name="Grigoriev I.V."/>
            <person name="Hibbett D.S."/>
        </authorList>
    </citation>
    <scope>NUCLEOTIDE SEQUENCE [LARGE SCALE GENOMIC DNA]</scope>
    <source>
        <strain evidence="2 3">HHB12029</strain>
    </source>
</reference>
<evidence type="ECO:0000313" key="2">
    <source>
        <dbReference type="EMBL" id="KZV81908.1"/>
    </source>
</evidence>
<accession>A0A165C6H0</accession>
<dbReference type="EMBL" id="KV426358">
    <property type="protein sequence ID" value="KZV81908.1"/>
    <property type="molecule type" value="Genomic_DNA"/>
</dbReference>
<keyword evidence="3" id="KW-1185">Reference proteome</keyword>